<organism evidence="4 5">
    <name type="scientific">Providencia stuartii</name>
    <dbReference type="NCBI Taxonomy" id="588"/>
    <lineage>
        <taxon>Bacteria</taxon>
        <taxon>Pseudomonadati</taxon>
        <taxon>Pseudomonadota</taxon>
        <taxon>Gammaproteobacteria</taxon>
        <taxon>Enterobacterales</taxon>
        <taxon>Morganellaceae</taxon>
        <taxon>Providencia</taxon>
    </lineage>
</organism>
<reference evidence="4 5" key="1">
    <citation type="submission" date="2016-03" db="EMBL/GenBank/DDBJ databases">
        <title>Genome sequence of Providencia stuartii strain, isolated from the salivary glands of larval Lucilia sericata.</title>
        <authorList>
            <person name="Yuan Y."/>
            <person name="Zhang Y."/>
            <person name="Fu S."/>
            <person name="Crippen T.L."/>
            <person name="Visi D."/>
            <person name="Benbow M.E."/>
            <person name="Allen M."/>
            <person name="Tomberlin J.K."/>
            <person name="Sze S.-H."/>
            <person name="Tarone A.M."/>
        </authorList>
    </citation>
    <scope>NUCLEOTIDE SEQUENCE [LARGE SCALE GENOMIC DNA]</scope>
    <source>
        <strain evidence="4 5">Crippen</strain>
    </source>
</reference>
<sequence>MNEQSLNNISLTARVLGAAFYYSPNEVQDIIGLLSSPQWAEDWPYGSAEQKQTIGRQLAVLQTDNESLDEAYQRLFIGPYALPSPPWGSVWLDKENVIFGDSTLQLREWMQHNHIDICLTQNEPEDHFGLMLMMVAWVAENDPLKLNELLAQHLLPWAFHYLNKLQANANFPFYVGLAELAQLTLTGWQNSLKIDVADKEIFFR</sequence>
<dbReference type="PIRSF" id="PIRSF004690">
    <property type="entry name" value="DmsD"/>
    <property type="match status" value="1"/>
</dbReference>
<dbReference type="Proteomes" id="UP000179588">
    <property type="component" value="Unassembled WGS sequence"/>
</dbReference>
<accession>A0A1S1HYR4</accession>
<evidence type="ECO:0000313" key="5">
    <source>
        <dbReference type="Proteomes" id="UP000179588"/>
    </source>
</evidence>
<dbReference type="InterPro" id="IPR050289">
    <property type="entry name" value="TorD/DmsD_chaperones"/>
</dbReference>
<dbReference type="EMBL" id="LVIE01000024">
    <property type="protein sequence ID" value="OHT25500.1"/>
    <property type="molecule type" value="Genomic_DNA"/>
</dbReference>
<dbReference type="NCBIfam" id="NF008632">
    <property type="entry name" value="PRK11621.1"/>
    <property type="match status" value="1"/>
</dbReference>
<evidence type="ECO:0000313" key="4">
    <source>
        <dbReference type="EMBL" id="OHT25500.1"/>
    </source>
</evidence>
<evidence type="ECO:0000256" key="2">
    <source>
        <dbReference type="HAMAP-Rule" id="MF_00940"/>
    </source>
</evidence>
<dbReference type="Pfam" id="PF02613">
    <property type="entry name" value="Nitrate_red_del"/>
    <property type="match status" value="1"/>
</dbReference>
<dbReference type="InterPro" id="IPR020945">
    <property type="entry name" value="DMSO/NO3_reduct_chaperone"/>
</dbReference>
<evidence type="ECO:0000313" key="3">
    <source>
        <dbReference type="EMBL" id="EMJ5133678.1"/>
    </source>
</evidence>
<dbReference type="PANTHER" id="PTHR34227:SF6">
    <property type="entry name" value="TAT PROOFREADING CHAPERONE DMSD"/>
    <property type="match status" value="1"/>
</dbReference>
<dbReference type="SUPFAM" id="SSF89155">
    <property type="entry name" value="TorD-like"/>
    <property type="match status" value="1"/>
</dbReference>
<comment type="caution">
    <text evidence="4">The sequence shown here is derived from an EMBL/GenBank/DDBJ whole genome shotgun (WGS) entry which is preliminary data.</text>
</comment>
<dbReference type="HAMAP" id="MF_00940">
    <property type="entry name" value="DmsD_chaperone"/>
    <property type="match status" value="1"/>
</dbReference>
<proteinExistence type="inferred from homology"/>
<dbReference type="InterPro" id="IPR028611">
    <property type="entry name" value="DmsD_chaperone"/>
</dbReference>
<name>A0A1S1HYR4_PROST</name>
<dbReference type="InterPro" id="IPR026269">
    <property type="entry name" value="DmsD-type"/>
</dbReference>
<comment type="function">
    <text evidence="2">Required for biogenesis/assembly of DMSO reductase, but not for the interaction of the DmsA signal peptide with the Tat system. May be part of a chaperone cascade complex that facilitates a folding-maturation pathway for the substrate protein.</text>
</comment>
<dbReference type="OrthoDB" id="3174863at2"/>
<gene>
    <name evidence="2 3" type="primary">dmsD</name>
    <name evidence="4" type="ORF">A3Q29_13230</name>
    <name evidence="3" type="ORF">RG298_001370</name>
</gene>
<reference evidence="3" key="2">
    <citation type="submission" date="2024-02" db="EMBL/GenBank/DDBJ databases">
        <authorList>
            <consortium name="Clinical and Environmental Microbiology Branch: Whole genome sequencing antimicrobial resistance pathogens in the healthcare setting"/>
        </authorList>
    </citation>
    <scope>NUCLEOTIDE SEQUENCE</scope>
    <source>
        <strain evidence="3">2021GO-0154</strain>
    </source>
</reference>
<keyword evidence="5" id="KW-1185">Reference proteome</keyword>
<keyword evidence="1 2" id="KW-0143">Chaperone</keyword>
<dbReference type="Gene3D" id="1.10.3480.10">
    <property type="entry name" value="TorD-like"/>
    <property type="match status" value="1"/>
</dbReference>
<dbReference type="EMBL" id="ABMABF030000004">
    <property type="protein sequence ID" value="EMJ5133678.1"/>
    <property type="molecule type" value="Genomic_DNA"/>
</dbReference>
<comment type="similarity">
    <text evidence="2">Belongs to the TorD/DmsD family. DmsD subfamily.</text>
</comment>
<dbReference type="InterPro" id="IPR036411">
    <property type="entry name" value="TorD-like_sf"/>
</dbReference>
<dbReference type="AlphaFoldDB" id="A0A1S1HYR4"/>
<dbReference type="PANTHER" id="PTHR34227">
    <property type="entry name" value="CHAPERONE PROTEIN YCDY"/>
    <property type="match status" value="1"/>
</dbReference>
<dbReference type="GO" id="GO:0005048">
    <property type="term" value="F:signal sequence binding"/>
    <property type="evidence" value="ECO:0007669"/>
    <property type="project" value="InterPro"/>
</dbReference>
<evidence type="ECO:0000256" key="1">
    <source>
        <dbReference type="ARBA" id="ARBA00023186"/>
    </source>
</evidence>
<protein>
    <recommendedName>
        <fullName evidence="2">Tat proofreading chaperone DmsD</fullName>
    </recommendedName>
    <alternativeName>
        <fullName evidence="2">DMSO reductase maturation protein</fullName>
    </alternativeName>
    <alternativeName>
        <fullName evidence="2">Twin-arginine leader-binding protein DmsD</fullName>
    </alternativeName>
</protein>
<dbReference type="RefSeq" id="WP_070925358.1">
    <property type="nucleotide sequence ID" value="NZ_JBALHY010000006.1"/>
</dbReference>